<dbReference type="PANTHER" id="PTHR11206">
    <property type="entry name" value="MULTIDRUG RESISTANCE PROTEIN"/>
    <property type="match status" value="1"/>
</dbReference>
<dbReference type="OrthoDB" id="2126698at2759"/>
<organism evidence="2 3">
    <name type="scientific">Phtheirospermum japonicum</name>
    <dbReference type="NCBI Taxonomy" id="374723"/>
    <lineage>
        <taxon>Eukaryota</taxon>
        <taxon>Viridiplantae</taxon>
        <taxon>Streptophyta</taxon>
        <taxon>Embryophyta</taxon>
        <taxon>Tracheophyta</taxon>
        <taxon>Spermatophyta</taxon>
        <taxon>Magnoliopsida</taxon>
        <taxon>eudicotyledons</taxon>
        <taxon>Gunneridae</taxon>
        <taxon>Pentapetalae</taxon>
        <taxon>asterids</taxon>
        <taxon>lamiids</taxon>
        <taxon>Lamiales</taxon>
        <taxon>Orobanchaceae</taxon>
        <taxon>Orobanchaceae incertae sedis</taxon>
        <taxon>Phtheirospermum</taxon>
    </lineage>
</organism>
<feature type="transmembrane region" description="Helical" evidence="1">
    <location>
        <begin position="46"/>
        <end position="68"/>
    </location>
</feature>
<dbReference type="EMBL" id="BMAC01000037">
    <property type="protein sequence ID" value="GFP82098.1"/>
    <property type="molecule type" value="Genomic_DNA"/>
</dbReference>
<reference evidence="2" key="1">
    <citation type="submission" date="2020-07" db="EMBL/GenBank/DDBJ databases">
        <title>Ethylene signaling mediates host invasion by parasitic plants.</title>
        <authorList>
            <person name="Yoshida S."/>
        </authorList>
    </citation>
    <scope>NUCLEOTIDE SEQUENCE</scope>
    <source>
        <strain evidence="2">Okayama</strain>
    </source>
</reference>
<protein>
    <submittedName>
        <fullName evidence="2">Protein transparent testa 12</fullName>
    </submittedName>
</protein>
<evidence type="ECO:0000256" key="1">
    <source>
        <dbReference type="SAM" id="Phobius"/>
    </source>
</evidence>
<dbReference type="Proteomes" id="UP000653305">
    <property type="component" value="Unassembled WGS sequence"/>
</dbReference>
<dbReference type="AlphaFoldDB" id="A0A830BAH8"/>
<evidence type="ECO:0000313" key="3">
    <source>
        <dbReference type="Proteomes" id="UP000653305"/>
    </source>
</evidence>
<keyword evidence="3" id="KW-1185">Reference proteome</keyword>
<sequence length="188" mass="21832">MTGIYLQRSWFIDLITLSILLPVFIFATPIFNLLGEEQDISKSADYISLWFIPFVYGTIFILTIQMYLQAQKNMIIAWLSAICNPHFIVLDFCECARFRHHGRNGCAFHIVMVCCVWRICVHFWRLVSGYVERVHFSCNERFVAGVETIDIVWCDDMLGIMVLCDFGLTGWIHEKCKGCNICLFHLVS</sequence>
<keyword evidence="1" id="KW-1133">Transmembrane helix</keyword>
<comment type="caution">
    <text evidence="2">The sequence shown here is derived from an EMBL/GenBank/DDBJ whole genome shotgun (WGS) entry which is preliminary data.</text>
</comment>
<proteinExistence type="predicted"/>
<keyword evidence="1" id="KW-0472">Membrane</keyword>
<gene>
    <name evidence="2" type="ORF">PHJA_000353100</name>
</gene>
<evidence type="ECO:0000313" key="2">
    <source>
        <dbReference type="EMBL" id="GFP82098.1"/>
    </source>
</evidence>
<name>A0A830BAH8_9LAMI</name>
<feature type="transmembrane region" description="Helical" evidence="1">
    <location>
        <begin position="12"/>
        <end position="34"/>
    </location>
</feature>
<accession>A0A830BAH8</accession>
<keyword evidence="1" id="KW-0812">Transmembrane</keyword>